<feature type="compositionally biased region" description="Low complexity" evidence="3">
    <location>
        <begin position="11"/>
        <end position="22"/>
    </location>
</feature>
<evidence type="ECO:0008006" key="6">
    <source>
        <dbReference type="Google" id="ProtNLM"/>
    </source>
</evidence>
<proteinExistence type="inferred from homology"/>
<evidence type="ECO:0000256" key="1">
    <source>
        <dbReference type="ARBA" id="ARBA00007525"/>
    </source>
</evidence>
<feature type="compositionally biased region" description="Low complexity" evidence="3">
    <location>
        <begin position="461"/>
        <end position="470"/>
    </location>
</feature>
<feature type="compositionally biased region" description="Polar residues" evidence="3">
    <location>
        <begin position="323"/>
        <end position="335"/>
    </location>
</feature>
<feature type="region of interest" description="Disordered" evidence="3">
    <location>
        <begin position="309"/>
        <end position="586"/>
    </location>
</feature>
<dbReference type="PANTHER" id="PTHR15073">
    <property type="entry name" value="MICROTUBULE-ASSOCIATED PROTEIN"/>
    <property type="match status" value="1"/>
</dbReference>
<feature type="compositionally biased region" description="Basic and acidic residues" evidence="3">
    <location>
        <begin position="67"/>
        <end position="112"/>
    </location>
</feature>
<dbReference type="GO" id="GO:0015630">
    <property type="term" value="C:microtubule cytoskeleton"/>
    <property type="evidence" value="ECO:0007669"/>
    <property type="project" value="TreeGrafter"/>
</dbReference>
<reference evidence="4" key="1">
    <citation type="journal article" date="2023" name="Mol. Biol. Evol.">
        <title>Third-Generation Sequencing Reveals the Adaptive Role of the Epigenome in Three Deep-Sea Polychaetes.</title>
        <authorList>
            <person name="Perez M."/>
            <person name="Aroh O."/>
            <person name="Sun Y."/>
            <person name="Lan Y."/>
            <person name="Juniper S.K."/>
            <person name="Young C.R."/>
            <person name="Angers B."/>
            <person name="Qian P.Y."/>
        </authorList>
    </citation>
    <scope>NUCLEOTIDE SEQUENCE</scope>
    <source>
        <strain evidence="4">R07B-5</strain>
    </source>
</reference>
<comment type="similarity">
    <text evidence="1">Belongs to the MAP7 family.</text>
</comment>
<dbReference type="GO" id="GO:0000226">
    <property type="term" value="P:microtubule cytoskeleton organization"/>
    <property type="evidence" value="ECO:0007669"/>
    <property type="project" value="TreeGrafter"/>
</dbReference>
<dbReference type="PANTHER" id="PTHR15073:SF1">
    <property type="entry name" value="RETICULOCYTE-BINDING PROTEIN HOMOLOG 2A"/>
    <property type="match status" value="1"/>
</dbReference>
<feature type="compositionally biased region" description="Basic and acidic residues" evidence="3">
    <location>
        <begin position="398"/>
        <end position="407"/>
    </location>
</feature>
<keyword evidence="2" id="KW-0175">Coiled coil</keyword>
<dbReference type="Proteomes" id="UP001209878">
    <property type="component" value="Unassembled WGS sequence"/>
</dbReference>
<evidence type="ECO:0000313" key="5">
    <source>
        <dbReference type="Proteomes" id="UP001209878"/>
    </source>
</evidence>
<dbReference type="InterPro" id="IPR051483">
    <property type="entry name" value="MAP7_domain-containing"/>
</dbReference>
<dbReference type="EMBL" id="JAODUO010000499">
    <property type="protein sequence ID" value="KAK2179303.1"/>
    <property type="molecule type" value="Genomic_DNA"/>
</dbReference>
<gene>
    <name evidence="4" type="ORF">NP493_497g02029</name>
</gene>
<evidence type="ECO:0000313" key="4">
    <source>
        <dbReference type="EMBL" id="KAK2179303.1"/>
    </source>
</evidence>
<dbReference type="AlphaFoldDB" id="A0AAD9NSP4"/>
<evidence type="ECO:0000256" key="2">
    <source>
        <dbReference type="ARBA" id="ARBA00023054"/>
    </source>
</evidence>
<feature type="region of interest" description="Disordered" evidence="3">
    <location>
        <begin position="1"/>
        <end position="112"/>
    </location>
</feature>
<feature type="region of interest" description="Disordered" evidence="3">
    <location>
        <begin position="160"/>
        <end position="239"/>
    </location>
</feature>
<feature type="compositionally biased region" description="Polar residues" evidence="3">
    <location>
        <begin position="354"/>
        <end position="365"/>
    </location>
</feature>
<feature type="compositionally biased region" description="Low complexity" evidence="3">
    <location>
        <begin position="436"/>
        <end position="449"/>
    </location>
</feature>
<feature type="compositionally biased region" description="Polar residues" evidence="3">
    <location>
        <begin position="1"/>
        <end position="10"/>
    </location>
</feature>
<name>A0AAD9NSP4_RIDPI</name>
<evidence type="ECO:0000256" key="3">
    <source>
        <dbReference type="SAM" id="MobiDB-lite"/>
    </source>
</evidence>
<organism evidence="4 5">
    <name type="scientific">Ridgeia piscesae</name>
    <name type="common">Tubeworm</name>
    <dbReference type="NCBI Taxonomy" id="27915"/>
    <lineage>
        <taxon>Eukaryota</taxon>
        <taxon>Metazoa</taxon>
        <taxon>Spiralia</taxon>
        <taxon>Lophotrochozoa</taxon>
        <taxon>Annelida</taxon>
        <taxon>Polychaeta</taxon>
        <taxon>Sedentaria</taxon>
        <taxon>Canalipalpata</taxon>
        <taxon>Sabellida</taxon>
        <taxon>Siboglinidae</taxon>
        <taxon>Ridgeia</taxon>
    </lineage>
</organism>
<comment type="caution">
    <text evidence="4">The sequence shown here is derived from an EMBL/GenBank/DDBJ whole genome shotgun (WGS) entry which is preliminary data.</text>
</comment>
<protein>
    <recommendedName>
        <fullName evidence="6">Ensconsin</fullName>
    </recommendedName>
</protein>
<feature type="compositionally biased region" description="Basic and acidic residues" evidence="3">
    <location>
        <begin position="529"/>
        <end position="586"/>
    </location>
</feature>
<feature type="compositionally biased region" description="Basic and acidic residues" evidence="3">
    <location>
        <begin position="24"/>
        <end position="47"/>
    </location>
</feature>
<keyword evidence="5" id="KW-1185">Reference proteome</keyword>
<sequence length="586" mass="64906">MSSHTNETGDNSQNASSSSPPQKHTQDTTPKKMEKTEKERENKERGRPSSGSPSLTKASPVKVANTDSRHGREEKVRLAREKQEEERRRKIEEFRESNQRAADFRRKQEDERQRKILEARQKELDRRMTVEERRKKLFQEENVSGRGCRGERKQAILRKTAERESKLSQHRSSSRQHAIFGFGSSVPRMSDPLDANKRAISHASLPRRSLNSSGVTDGGVDEDATKAPPRAMSAWSLSRKSTTTAAASCDKPADLSSASAVVSNSIKRTSMKRLSTSTSQLSKKKLSLPDSTLQKHALVGCSIGNISEDTSTTTAPIARRPKSSYSDNTLSSSEWSPMRRPRPHSVGGRLPSYASPTFSSQAHQGRSTEKKADGNQLVCHRFRKLRSKSADPSSARRSRADLRRTFERLSAPKVPSAKDTSASTKATPVRDKPPARSSTRSLSSQRQGSARPSPVTSIANTAAKAKTTPPKMQPAVARTVTPALKPSMPSVSKNSKPTPKGPVKAVHIKVTTSQEKKPAKKVPSPKEVSPVKEKKPPGEDTAKMEDKSKQISEDDYKAKLAEKRRQAREKAERDAEEAKQREEQRM</sequence>
<accession>A0AAD9NSP4</accession>